<organism evidence="2 3">
    <name type="scientific">Pseudomonas fluorescens</name>
    <dbReference type="NCBI Taxonomy" id="294"/>
    <lineage>
        <taxon>Bacteria</taxon>
        <taxon>Pseudomonadati</taxon>
        <taxon>Pseudomonadota</taxon>
        <taxon>Gammaproteobacteria</taxon>
        <taxon>Pseudomonadales</taxon>
        <taxon>Pseudomonadaceae</taxon>
        <taxon>Pseudomonas</taxon>
    </lineage>
</organism>
<evidence type="ECO:0000313" key="3">
    <source>
        <dbReference type="Proteomes" id="UP000692896"/>
    </source>
</evidence>
<feature type="signal peptide" evidence="1">
    <location>
        <begin position="1"/>
        <end position="22"/>
    </location>
</feature>
<evidence type="ECO:0000256" key="1">
    <source>
        <dbReference type="SAM" id="SignalP"/>
    </source>
</evidence>
<accession>A0A944DID2</accession>
<dbReference type="EMBL" id="JAGGOB010000028">
    <property type="protein sequence ID" value="MBT2329791.1"/>
    <property type="molecule type" value="Genomic_DNA"/>
</dbReference>
<evidence type="ECO:0000313" key="2">
    <source>
        <dbReference type="EMBL" id="MBT2329791.1"/>
    </source>
</evidence>
<name>A0A944DID2_PSEFL</name>
<reference evidence="2" key="1">
    <citation type="submission" date="2021-03" db="EMBL/GenBank/DDBJ databases">
        <title>Genomic analysis provides insights into the functional capacity of soil bacteria communities inhabiting an altitudinal gradient in the Atacama Desert.</title>
        <authorList>
            <person name="Gonzalez M."/>
            <person name="Maldonado J."/>
            <person name="Maza F."/>
            <person name="Hodar C."/>
            <person name="Cortes M."/>
            <person name="Palma R."/>
            <person name="Andreani C."/>
            <person name="Gaete A."/>
            <person name="Vasquez-Dean J."/>
            <person name="Acuna V."/>
            <person name="Aguado M."/>
            <person name="Mandakovic D."/>
            <person name="Latorre M."/>
            <person name="Orellana A."/>
            <person name="Gutierrez R."/>
            <person name="Montecino M."/>
            <person name="Allende M."/>
            <person name="Maass A."/>
            <person name="Cambiazo V."/>
        </authorList>
    </citation>
    <scope>NUCLEOTIDE SEQUENCE</scope>
    <source>
        <strain evidence="2">ISL-25</strain>
    </source>
</reference>
<dbReference type="Proteomes" id="UP000692896">
    <property type="component" value="Unassembled WGS sequence"/>
</dbReference>
<proteinExistence type="predicted"/>
<protein>
    <submittedName>
        <fullName evidence="2">Uncharacterized protein</fullName>
    </submittedName>
</protein>
<comment type="caution">
    <text evidence="2">The sequence shown here is derived from an EMBL/GenBank/DDBJ whole genome shotgun (WGS) entry which is preliminary data.</text>
</comment>
<sequence length="483" mass="53812">MNKISAAIICSLSLFLSTHTYSATGSYNLKEKVELNFSLSEHKPSNDEEYRKVILSSVANGEGFCRDSFGRAFVRKFFSSSKKSILTITINKIPYASYTYDQKNRTCSKIYTLESEVAGFELARNTDREFEVTLIYSDEADIGTLEELSEIGKEVSALGPEPILSGAASALVNILASKFDQAIESSISSNDLHQVKFSLPNAAGYTKLQLNAKVASKNYDLLSLTVVKESSRLQGRTPSSVMTTTYKTDGVSAQKIVENYRAGPGASVGDFFNRLRVECNELRSNFSLVLNQKDMRLLLESHLMHNYSPNETSIHLQKCLSDTDLSRVAIFELMERVIKNDNLKPYFPRDPNFLSNLNPFGYPKITTDSTMYFDKAELLPAKSVAELVALPNIAGPFCYQFLERNKVDFVMFDRRTGKELYFAAHIDKEYSTEEYEAGKLSMINSLSVDNVASYEYNIASGTSACISSRRSNIGLNVASAGTY</sequence>
<dbReference type="RefSeq" id="WP_214963712.1">
    <property type="nucleotide sequence ID" value="NZ_JAGGNZ010000005.1"/>
</dbReference>
<gene>
    <name evidence="2" type="ORF">J7E47_13780</name>
</gene>
<keyword evidence="1" id="KW-0732">Signal</keyword>
<feature type="chain" id="PRO_5037944497" evidence="1">
    <location>
        <begin position="23"/>
        <end position="483"/>
    </location>
</feature>
<dbReference type="AlphaFoldDB" id="A0A944DID2"/>